<dbReference type="PANTHER" id="PTHR21468">
    <property type="entry name" value="HSD9"/>
    <property type="match status" value="1"/>
</dbReference>
<name>A0A6P8FX90_CLUHA</name>
<keyword evidence="2" id="KW-1185">Reference proteome</keyword>
<sequence length="326" mass="37649">MHIKLVTALLHSQRDQLREEQKSHITVLRKQAKEQERKLEQRGEVNKEQVEEALHQNLELSRNKEKELAELNQDLKSLEEQVLALQAEKEVWLQYKNVGGHKDKEQIEHLKDELSGLQKGFEEMAENIHRSLEVTFNEIDKKKVQLMDEKKQLATERAIELLDKNTRQEVKENGWMKKEVAIYKTEVSVMEVAVQELEEDNLKFTGELFTERLEDLQISRNVFLTQAAGLGPSDSLTLEQTFRKTGESVPGHLAVVQAALDGKVTQTRPLELGSGERRRSSSFLAATTEEGWPHDLTELLYGSQTYFKVRQWRHATTSFQLPVKIN</sequence>
<feature type="coiled-coil region" evidence="1">
    <location>
        <begin position="18"/>
        <end position="156"/>
    </location>
</feature>
<dbReference type="Proteomes" id="UP000515152">
    <property type="component" value="Chromosome 8"/>
</dbReference>
<organism evidence="2 3">
    <name type="scientific">Clupea harengus</name>
    <name type="common">Atlantic herring</name>
    <dbReference type="NCBI Taxonomy" id="7950"/>
    <lineage>
        <taxon>Eukaryota</taxon>
        <taxon>Metazoa</taxon>
        <taxon>Chordata</taxon>
        <taxon>Craniata</taxon>
        <taxon>Vertebrata</taxon>
        <taxon>Euteleostomi</taxon>
        <taxon>Actinopterygii</taxon>
        <taxon>Neopterygii</taxon>
        <taxon>Teleostei</taxon>
        <taxon>Clupei</taxon>
        <taxon>Clupeiformes</taxon>
        <taxon>Clupeoidei</taxon>
        <taxon>Clupeidae</taxon>
        <taxon>Clupea</taxon>
    </lineage>
</organism>
<dbReference type="GeneID" id="105900322"/>
<evidence type="ECO:0000313" key="2">
    <source>
        <dbReference type="Proteomes" id="UP000515152"/>
    </source>
</evidence>
<accession>A0A6P8FX90</accession>
<dbReference type="AlphaFoldDB" id="A0A6P8FX90"/>
<dbReference type="CTD" id="220047"/>
<proteinExistence type="predicted"/>
<dbReference type="InterPro" id="IPR026702">
    <property type="entry name" value="CCDC83"/>
</dbReference>
<keyword evidence="1" id="KW-0175">Coiled coil</keyword>
<evidence type="ECO:0000313" key="3">
    <source>
        <dbReference type="RefSeq" id="XP_031428010.2"/>
    </source>
</evidence>
<dbReference type="KEGG" id="char:105900322"/>
<dbReference type="OrthoDB" id="10005859at2759"/>
<dbReference type="RefSeq" id="XP_031428010.2">
    <property type="nucleotide sequence ID" value="XM_031572150.2"/>
</dbReference>
<dbReference type="PANTHER" id="PTHR21468:SF1">
    <property type="entry name" value="COILED-COIL DOMAIN-CONTAINING PROTEIN 83"/>
    <property type="match status" value="1"/>
</dbReference>
<protein>
    <submittedName>
        <fullName evidence="3">Coiled-coil domain-containing protein 83</fullName>
    </submittedName>
</protein>
<reference evidence="3" key="1">
    <citation type="submission" date="2025-08" db="UniProtKB">
        <authorList>
            <consortium name="RefSeq"/>
        </authorList>
    </citation>
    <scope>IDENTIFICATION</scope>
</reference>
<evidence type="ECO:0000256" key="1">
    <source>
        <dbReference type="SAM" id="Coils"/>
    </source>
</evidence>
<gene>
    <name evidence="3" type="primary">ccdc83</name>
</gene>